<dbReference type="InterPro" id="IPR002818">
    <property type="entry name" value="DJ-1/PfpI"/>
</dbReference>
<keyword evidence="6" id="KW-1185">Reference proteome</keyword>
<evidence type="ECO:0000256" key="3">
    <source>
        <dbReference type="ARBA" id="ARBA00023163"/>
    </source>
</evidence>
<dbReference type="InterPro" id="IPR029062">
    <property type="entry name" value="Class_I_gatase-like"/>
</dbReference>
<proteinExistence type="predicted"/>
<dbReference type="InterPro" id="IPR052158">
    <property type="entry name" value="INH-QAR"/>
</dbReference>
<dbReference type="CDD" id="cd03137">
    <property type="entry name" value="GATase1_AraC_1"/>
    <property type="match status" value="1"/>
</dbReference>
<evidence type="ECO:0000256" key="2">
    <source>
        <dbReference type="ARBA" id="ARBA00023125"/>
    </source>
</evidence>
<comment type="caution">
    <text evidence="5">The sequence shown here is derived from an EMBL/GenBank/DDBJ whole genome shotgun (WGS) entry which is preliminary data.</text>
</comment>
<dbReference type="SUPFAM" id="SSF52317">
    <property type="entry name" value="Class I glutamine amidotransferase-like"/>
    <property type="match status" value="1"/>
</dbReference>
<dbReference type="Gene3D" id="1.10.10.60">
    <property type="entry name" value="Homeodomain-like"/>
    <property type="match status" value="1"/>
</dbReference>
<dbReference type="Pfam" id="PF12833">
    <property type="entry name" value="HTH_18"/>
    <property type="match status" value="1"/>
</dbReference>
<dbReference type="InterPro" id="IPR009057">
    <property type="entry name" value="Homeodomain-like_sf"/>
</dbReference>
<organism evidence="5 6">
    <name type="scientific">Occultella gossypii</name>
    <dbReference type="NCBI Taxonomy" id="2800820"/>
    <lineage>
        <taxon>Bacteria</taxon>
        <taxon>Bacillati</taxon>
        <taxon>Actinomycetota</taxon>
        <taxon>Actinomycetes</taxon>
        <taxon>Micrococcales</taxon>
        <taxon>Ruaniaceae</taxon>
        <taxon>Occultella</taxon>
    </lineage>
</organism>
<dbReference type="Gene3D" id="3.40.50.880">
    <property type="match status" value="1"/>
</dbReference>
<sequence length="322" mass="34637">MRRRIGIVVFDEMTLLDASGPAEVFHHADLSGERYDLTYVSPAGGTVVSSSGMALSETVAADDVAPVDTVLVAGGARLATGPLDPALLVAVERLADGARRVASVCTGAFVLAELGYLDGRRATTHWRHAHALARRHPRVQVEPDVIHVRDGRYLTSAGISAGMDLALALVEADLGVDVARETARELVMFMQRPGGQTQFSSALQTPPARTPQLRSLTDAVLAEPAAEHTVATMAAMAGVSQRHLHRMFRAELGTPPARWLEQVRVDVARTRILEGHTLTRVAQLCGLGSDETLRRAFARHLGTTPSNYRERFSTTATAGRSR</sequence>
<dbReference type="PANTHER" id="PTHR43130:SF3">
    <property type="entry name" value="HTH-TYPE TRANSCRIPTIONAL REGULATOR RV1931C"/>
    <property type="match status" value="1"/>
</dbReference>
<dbReference type="SMART" id="SM00342">
    <property type="entry name" value="HTH_ARAC"/>
    <property type="match status" value="1"/>
</dbReference>
<keyword evidence="2" id="KW-0238">DNA-binding</keyword>
<dbReference type="PROSITE" id="PS00041">
    <property type="entry name" value="HTH_ARAC_FAMILY_1"/>
    <property type="match status" value="2"/>
</dbReference>
<evidence type="ECO:0000313" key="5">
    <source>
        <dbReference type="EMBL" id="MBZ2197953.1"/>
    </source>
</evidence>
<dbReference type="InterPro" id="IPR018060">
    <property type="entry name" value="HTH_AraC"/>
</dbReference>
<dbReference type="Pfam" id="PF01965">
    <property type="entry name" value="DJ-1_PfpI"/>
    <property type="match status" value="1"/>
</dbReference>
<name>A0ABS7SDH9_9MICO</name>
<dbReference type="EMBL" id="JAGSHT010000016">
    <property type="protein sequence ID" value="MBZ2197953.1"/>
    <property type="molecule type" value="Genomic_DNA"/>
</dbReference>
<dbReference type="InterPro" id="IPR018062">
    <property type="entry name" value="HTH_AraC-typ_CS"/>
</dbReference>
<evidence type="ECO:0000259" key="4">
    <source>
        <dbReference type="PROSITE" id="PS01124"/>
    </source>
</evidence>
<dbReference type="RefSeq" id="WP_223408269.1">
    <property type="nucleotide sequence ID" value="NZ_JAGSHT010000016.1"/>
</dbReference>
<dbReference type="PROSITE" id="PS01124">
    <property type="entry name" value="HTH_ARAC_FAMILY_2"/>
    <property type="match status" value="1"/>
</dbReference>
<protein>
    <submittedName>
        <fullName evidence="5">DJ-1/PfpI family protein</fullName>
    </submittedName>
</protein>
<accession>A0ABS7SDH9</accession>
<feature type="domain" description="HTH araC/xylS-type" evidence="4">
    <location>
        <begin position="211"/>
        <end position="311"/>
    </location>
</feature>
<keyword evidence="3" id="KW-0804">Transcription</keyword>
<dbReference type="SUPFAM" id="SSF46689">
    <property type="entry name" value="Homeodomain-like"/>
    <property type="match status" value="2"/>
</dbReference>
<keyword evidence="1" id="KW-0805">Transcription regulation</keyword>
<gene>
    <name evidence="5" type="ORF">KCQ71_17465</name>
</gene>
<dbReference type="Proteomes" id="UP000826651">
    <property type="component" value="Unassembled WGS sequence"/>
</dbReference>
<evidence type="ECO:0000256" key="1">
    <source>
        <dbReference type="ARBA" id="ARBA00023015"/>
    </source>
</evidence>
<reference evidence="5 6" key="1">
    <citation type="submission" date="2021-04" db="EMBL/GenBank/DDBJ databases">
        <title>Ruania sp. nov., isolated from sandy soil of mangrove forest.</title>
        <authorList>
            <person name="Ge X."/>
            <person name="Huang R."/>
            <person name="Liu W."/>
        </authorList>
    </citation>
    <scope>NUCLEOTIDE SEQUENCE [LARGE SCALE GENOMIC DNA]</scope>
    <source>
        <strain evidence="5 6">N2-46</strain>
    </source>
</reference>
<dbReference type="PANTHER" id="PTHR43130">
    <property type="entry name" value="ARAC-FAMILY TRANSCRIPTIONAL REGULATOR"/>
    <property type="match status" value="1"/>
</dbReference>
<evidence type="ECO:0000313" key="6">
    <source>
        <dbReference type="Proteomes" id="UP000826651"/>
    </source>
</evidence>